<sequence length="381" mass="40855">MTTSARRATEAESPQDLAHAPLGRALLRAEQAHRGLLPWQEVHAAFAACTRQPLVTGPEASLYFGAPAVAFALNAAAAGSHRFTRTREVLHAKVVAVAERRIALAHRRIDRAQRPRPSEYDLFYGLTGLGAYFLHCDPSSGTLREIVAYLVRLVRPLEGLPGWWTPLSPSGTVSTDFPAGHANAGMAHGIAGPLSLLALCLRHGITVDGQGDAVREICAWLDRHRRDGRAEAWWPPWTTSTDQHQNNGPSAAPRPSWCYGTPGIARAQQLAGIALGDVDRQELAEQALIDCLADPDQLQQVTDPGICHGAAGVLFATQHVARDAAPGRFTDHLEPVRRLLHEFPTAGHGGLLDGSSGTALAQLADENGGTATDWHHCLLVG</sequence>
<reference evidence="1 2" key="1">
    <citation type="submission" date="2024-08" db="EMBL/GenBank/DDBJ databases">
        <title>Genome mining of Saccharopolyspora cebuensis PGLac3 from Nigerian medicinal plant.</title>
        <authorList>
            <person name="Ezeobiora C.E."/>
            <person name="Igbokwe N.H."/>
            <person name="Amin D.H."/>
            <person name="Mendie U.E."/>
        </authorList>
    </citation>
    <scope>NUCLEOTIDE SEQUENCE [LARGE SCALE GENOMIC DNA]</scope>
    <source>
        <strain evidence="1 2">PGLac3</strain>
    </source>
</reference>
<protein>
    <submittedName>
        <fullName evidence="1">Lanthionine synthetase C family protein</fullName>
    </submittedName>
</protein>
<dbReference type="RefSeq" id="WP_369775302.1">
    <property type="nucleotide sequence ID" value="NZ_JBGEHV010000050.1"/>
</dbReference>
<dbReference type="SUPFAM" id="SSF158745">
    <property type="entry name" value="LanC-like"/>
    <property type="match status" value="1"/>
</dbReference>
<dbReference type="InterPro" id="IPR007822">
    <property type="entry name" value="LANC-like"/>
</dbReference>
<gene>
    <name evidence="1" type="ORF">AB8O55_22415</name>
</gene>
<dbReference type="PRINTS" id="PR01955">
    <property type="entry name" value="LANCFRANKIA"/>
</dbReference>
<dbReference type="PRINTS" id="PR01950">
    <property type="entry name" value="LANCSUPER"/>
</dbReference>
<dbReference type="Proteomes" id="UP001564626">
    <property type="component" value="Unassembled WGS sequence"/>
</dbReference>
<comment type="caution">
    <text evidence="1">The sequence shown here is derived from an EMBL/GenBank/DDBJ whole genome shotgun (WGS) entry which is preliminary data.</text>
</comment>
<proteinExistence type="predicted"/>
<dbReference type="Pfam" id="PF05147">
    <property type="entry name" value="LANC_like"/>
    <property type="match status" value="1"/>
</dbReference>
<dbReference type="InterPro" id="IPR033889">
    <property type="entry name" value="LanC"/>
</dbReference>
<dbReference type="EMBL" id="JBGEHV010000050">
    <property type="protein sequence ID" value="MEY8042177.1"/>
    <property type="molecule type" value="Genomic_DNA"/>
</dbReference>
<evidence type="ECO:0000313" key="2">
    <source>
        <dbReference type="Proteomes" id="UP001564626"/>
    </source>
</evidence>
<keyword evidence="2" id="KW-1185">Reference proteome</keyword>
<dbReference type="SMART" id="SM01260">
    <property type="entry name" value="LANC_like"/>
    <property type="match status" value="1"/>
</dbReference>
<name>A0ABV4CPW8_9PSEU</name>
<organism evidence="1 2">
    <name type="scientific">Saccharopolyspora cebuensis</name>
    <dbReference type="NCBI Taxonomy" id="418759"/>
    <lineage>
        <taxon>Bacteria</taxon>
        <taxon>Bacillati</taxon>
        <taxon>Actinomycetota</taxon>
        <taxon>Actinomycetes</taxon>
        <taxon>Pseudonocardiales</taxon>
        <taxon>Pseudonocardiaceae</taxon>
        <taxon>Saccharopolyspora</taxon>
    </lineage>
</organism>
<dbReference type="CDD" id="cd04793">
    <property type="entry name" value="LanC"/>
    <property type="match status" value="1"/>
</dbReference>
<dbReference type="Gene3D" id="1.50.10.20">
    <property type="match status" value="1"/>
</dbReference>
<evidence type="ECO:0000313" key="1">
    <source>
        <dbReference type="EMBL" id="MEY8042177.1"/>
    </source>
</evidence>
<accession>A0ABV4CPW8</accession>